<feature type="transmembrane region" description="Helical" evidence="8">
    <location>
        <begin position="418"/>
        <end position="436"/>
    </location>
</feature>
<evidence type="ECO:0000256" key="7">
    <source>
        <dbReference type="RuleBase" id="RU362091"/>
    </source>
</evidence>
<dbReference type="Gene3D" id="1.20.1730.10">
    <property type="entry name" value="Sodium/glucose cotransporter"/>
    <property type="match status" value="1"/>
</dbReference>
<dbReference type="GO" id="GO:0022857">
    <property type="term" value="F:transmembrane transporter activity"/>
    <property type="evidence" value="ECO:0007669"/>
    <property type="project" value="InterPro"/>
</dbReference>
<feature type="transmembrane region" description="Helical" evidence="8">
    <location>
        <begin position="246"/>
        <end position="268"/>
    </location>
</feature>
<evidence type="ECO:0000256" key="6">
    <source>
        <dbReference type="ARBA" id="ARBA00023136"/>
    </source>
</evidence>
<feature type="transmembrane region" description="Helical" evidence="8">
    <location>
        <begin position="116"/>
        <end position="133"/>
    </location>
</feature>
<dbReference type="AlphaFoldDB" id="A0A1H5XRP8"/>
<evidence type="ECO:0000256" key="4">
    <source>
        <dbReference type="ARBA" id="ARBA00022692"/>
    </source>
</evidence>
<evidence type="ECO:0000256" key="2">
    <source>
        <dbReference type="ARBA" id="ARBA00006434"/>
    </source>
</evidence>
<dbReference type="Pfam" id="PF00474">
    <property type="entry name" value="SSF"/>
    <property type="match status" value="2"/>
</dbReference>
<feature type="transmembrane region" description="Helical" evidence="8">
    <location>
        <begin position="153"/>
        <end position="170"/>
    </location>
</feature>
<dbReference type="Proteomes" id="UP000236736">
    <property type="component" value="Unassembled WGS sequence"/>
</dbReference>
<comment type="subcellular location">
    <subcellularLocation>
        <location evidence="1">Membrane</location>
        <topology evidence="1">Multi-pass membrane protein</topology>
    </subcellularLocation>
</comment>
<dbReference type="OrthoDB" id="9814523at2"/>
<evidence type="ECO:0000256" key="3">
    <source>
        <dbReference type="ARBA" id="ARBA00022448"/>
    </source>
</evidence>
<dbReference type="STRING" id="1120964.GCA_001313265_05399"/>
<evidence type="ECO:0000313" key="9">
    <source>
        <dbReference type="EMBL" id="SEG14358.1"/>
    </source>
</evidence>
<dbReference type="PROSITE" id="PS50283">
    <property type="entry name" value="NA_SOLUT_SYMP_3"/>
    <property type="match status" value="1"/>
</dbReference>
<dbReference type="RefSeq" id="WP_103925285.1">
    <property type="nucleotide sequence ID" value="NZ_FNVR01000015.1"/>
</dbReference>
<feature type="transmembrane region" description="Helical" evidence="8">
    <location>
        <begin position="372"/>
        <end position="397"/>
    </location>
</feature>
<keyword evidence="6 8" id="KW-0472">Membrane</keyword>
<comment type="similarity">
    <text evidence="2 7">Belongs to the sodium:solute symporter (SSF) (TC 2.A.21) family.</text>
</comment>
<dbReference type="EMBL" id="FNVR01000015">
    <property type="protein sequence ID" value="SEG14358.1"/>
    <property type="molecule type" value="Genomic_DNA"/>
</dbReference>
<dbReference type="GO" id="GO:0005886">
    <property type="term" value="C:plasma membrane"/>
    <property type="evidence" value="ECO:0007669"/>
    <property type="project" value="TreeGrafter"/>
</dbReference>
<protein>
    <submittedName>
        <fullName evidence="9">Cation/acetate symporter</fullName>
    </submittedName>
</protein>
<dbReference type="PANTHER" id="PTHR48086">
    <property type="entry name" value="SODIUM/PROLINE SYMPORTER-RELATED"/>
    <property type="match status" value="1"/>
</dbReference>
<evidence type="ECO:0000313" key="10">
    <source>
        <dbReference type="Proteomes" id="UP000236736"/>
    </source>
</evidence>
<dbReference type="NCBIfam" id="TIGR03648">
    <property type="entry name" value="Na_symport_lg"/>
    <property type="match status" value="1"/>
</dbReference>
<feature type="transmembrane region" description="Helical" evidence="8">
    <location>
        <begin position="442"/>
        <end position="464"/>
    </location>
</feature>
<sequence length="561" mass="60005">MDILTWTYILVGLSFAVYIGIAIWTRAGSTNEFYIAGGGVSPLANGMATAADWMSAASFISMAGLISFSGYDGSVYLMGWTGGYVLLALLLAPYLRKFGKFTVPDFVGDRYYSNKARVVAVICALFISFTYVAGQMRGVGIVFSRYLEIPIEWGVVIGMCIVFFYAVLGGMKGITYTQVAQFCVLIFAYMVPAIFISMQLTGNPIPQLGLGSSVADGTPLLAKLDGVLADLGFAEYTAGRKGMADLFMITLALMVGTAGLPHVIVRFFTVPRVKDARLSAGYALAFIAILYTTAPAVAAFGIYNAINSTSEKNISELPVWVQNWQKTSLIQVDDKNGDGKVQYLADPSANELTIDKDIMVLASPEIANLPNWVVGLVAAGAMAAALSTAAGLLLVISTSVSRDLVKTFNPGISEKKELRIARFAAAGAVIFAGYFGVNPPGFVAEVVAFAFGLAAASFFPVIILGIFSTKINKEGAIAGMISGLIFTLGYITYFKFISPEMNNLDHWWFGISPEGIGSIGMMINFVMCFAVSKFTPAPPQHVQDLIQEIRIPKGAGSAQNH</sequence>
<feature type="transmembrane region" description="Helical" evidence="8">
    <location>
        <begin position="476"/>
        <end position="494"/>
    </location>
</feature>
<evidence type="ECO:0000256" key="1">
    <source>
        <dbReference type="ARBA" id="ARBA00004141"/>
    </source>
</evidence>
<dbReference type="InterPro" id="IPR050277">
    <property type="entry name" value="Sodium:Solute_Symporter"/>
</dbReference>
<feature type="transmembrane region" description="Helical" evidence="8">
    <location>
        <begin position="77"/>
        <end position="95"/>
    </location>
</feature>
<keyword evidence="3" id="KW-0813">Transport</keyword>
<feature type="transmembrane region" description="Helical" evidence="8">
    <location>
        <begin position="182"/>
        <end position="200"/>
    </location>
</feature>
<reference evidence="10" key="1">
    <citation type="submission" date="2016-10" db="EMBL/GenBank/DDBJ databases">
        <authorList>
            <person name="Varghese N."/>
            <person name="Submissions S."/>
        </authorList>
    </citation>
    <scope>NUCLEOTIDE SEQUENCE [LARGE SCALE GENOMIC DNA]</scope>
    <source>
        <strain evidence="10">DSM 17298</strain>
    </source>
</reference>
<dbReference type="InterPro" id="IPR038377">
    <property type="entry name" value="Na/Glc_symporter_sf"/>
</dbReference>
<proteinExistence type="inferred from homology"/>
<gene>
    <name evidence="9" type="ORF">SAMN03080598_02634</name>
</gene>
<dbReference type="CDD" id="cd11480">
    <property type="entry name" value="SLC5sbd_u4"/>
    <property type="match status" value="1"/>
</dbReference>
<evidence type="ECO:0000256" key="8">
    <source>
        <dbReference type="SAM" id="Phobius"/>
    </source>
</evidence>
<keyword evidence="5 8" id="KW-1133">Transmembrane helix</keyword>
<evidence type="ECO:0000256" key="5">
    <source>
        <dbReference type="ARBA" id="ARBA00022989"/>
    </source>
</evidence>
<name>A0A1H5XRP8_9BACT</name>
<feature type="transmembrane region" description="Helical" evidence="8">
    <location>
        <begin position="280"/>
        <end position="303"/>
    </location>
</feature>
<keyword evidence="4 8" id="KW-0812">Transmembrane</keyword>
<dbReference type="InterPro" id="IPR001734">
    <property type="entry name" value="Na/solute_symporter"/>
</dbReference>
<dbReference type="PANTHER" id="PTHR48086:SF5">
    <property type="entry name" value="NA(+):SOLUTE SYMPORTER (SSF FAMILY)"/>
    <property type="match status" value="1"/>
</dbReference>
<feature type="transmembrane region" description="Helical" evidence="8">
    <location>
        <begin position="6"/>
        <end position="25"/>
    </location>
</feature>
<feature type="transmembrane region" description="Helical" evidence="8">
    <location>
        <begin position="506"/>
        <end position="531"/>
    </location>
</feature>
<dbReference type="InterPro" id="IPR019899">
    <property type="entry name" value="Na/solute_symporter_VC_2705"/>
</dbReference>
<organism evidence="9 10">
    <name type="scientific">Algoriphagus boritolerans DSM 17298 = JCM 18970</name>
    <dbReference type="NCBI Taxonomy" id="1120964"/>
    <lineage>
        <taxon>Bacteria</taxon>
        <taxon>Pseudomonadati</taxon>
        <taxon>Bacteroidota</taxon>
        <taxon>Cytophagia</taxon>
        <taxon>Cytophagales</taxon>
        <taxon>Cyclobacteriaceae</taxon>
        <taxon>Algoriphagus</taxon>
    </lineage>
</organism>
<accession>A0A1H5XRP8</accession>
<keyword evidence="10" id="KW-1185">Reference proteome</keyword>